<organism evidence="5 6">
    <name type="scientific">Shewanella inventionis</name>
    <dbReference type="NCBI Taxonomy" id="1738770"/>
    <lineage>
        <taxon>Bacteria</taxon>
        <taxon>Pseudomonadati</taxon>
        <taxon>Pseudomonadota</taxon>
        <taxon>Gammaproteobacteria</taxon>
        <taxon>Alteromonadales</taxon>
        <taxon>Shewanellaceae</taxon>
        <taxon>Shewanella</taxon>
    </lineage>
</organism>
<protein>
    <recommendedName>
        <fullName evidence="4">Bacterial type II secretion system protein E domain-containing protein</fullName>
    </recommendedName>
</protein>
<keyword evidence="6" id="KW-1185">Reference proteome</keyword>
<dbReference type="EMBL" id="BMII01000024">
    <property type="protein sequence ID" value="GGB66241.1"/>
    <property type="molecule type" value="Genomic_DNA"/>
</dbReference>
<evidence type="ECO:0000313" key="5">
    <source>
        <dbReference type="EMBL" id="GGB66241.1"/>
    </source>
</evidence>
<proteinExistence type="inferred from homology"/>
<feature type="domain" description="Bacterial type II secretion system protein E" evidence="4">
    <location>
        <begin position="100"/>
        <end position="485"/>
    </location>
</feature>
<evidence type="ECO:0000259" key="4">
    <source>
        <dbReference type="Pfam" id="PF00437"/>
    </source>
</evidence>
<reference evidence="6" key="1">
    <citation type="journal article" date="2019" name="Int. J. Syst. Evol. Microbiol.">
        <title>The Global Catalogue of Microorganisms (GCM) 10K type strain sequencing project: providing services to taxonomists for standard genome sequencing and annotation.</title>
        <authorList>
            <consortium name="The Broad Institute Genomics Platform"/>
            <consortium name="The Broad Institute Genome Sequencing Center for Infectious Disease"/>
            <person name="Wu L."/>
            <person name="Ma J."/>
        </authorList>
    </citation>
    <scope>NUCLEOTIDE SEQUENCE [LARGE SCALE GENOMIC DNA]</scope>
    <source>
        <strain evidence="6">CGMCC 1.15339</strain>
    </source>
</reference>
<dbReference type="PANTHER" id="PTHR30258:SF1">
    <property type="entry name" value="PROTEIN TRANSPORT PROTEIN HOFB HOMOLOG"/>
    <property type="match status" value="1"/>
</dbReference>
<evidence type="ECO:0000256" key="2">
    <source>
        <dbReference type="ARBA" id="ARBA00022741"/>
    </source>
</evidence>
<evidence type="ECO:0000313" key="6">
    <source>
        <dbReference type="Proteomes" id="UP000617555"/>
    </source>
</evidence>
<comment type="similarity">
    <text evidence="1">Belongs to the GSP E family.</text>
</comment>
<sequence>MEIAHVEEALDFDNLSVIPKYIETCEYQSNNGKAIAICSDGTLLVEDGAQDDKLLIQRFIKIGEREGFSNISVRVADRAELLVLLGRTQRESDTQMDEEKDNDAKATLERILAKAIKIRASDVHIRKAGADSCVYYRVDGMLTKNEPYSEALLSLAISRLINRDIGNIKEMSDDNSIENGTVNDYVIKVDGEPTKKELRLSKIPTTLGSKTVIRINDSNVKSKKLEDFKYDEDTLNFLKAEVSQSYGSTIVTGPTGSGKTNLLAAMTSAIDPSKERRTIEDPVEIKIPGVDQSTVIEGSKNATFEKLLKAMLRQDPDTLTLGEMRDAEAARQLLGFARTGHYTLSTLHVNCAALTPERLNDMGVDFSEMKSTLSSCIAVRLVPLLCPDCKLGVDEANLSKENRAKILRITSDLSKIRLINPLGCQKCSGLGVYGRQSVIEYIKIEESDFEWIERRNIYAWMRHLKETRNWRSMGDRARDIALQGIIDPLHAEGFVTGIFDI</sequence>
<dbReference type="InterPro" id="IPR001482">
    <property type="entry name" value="T2SS/T4SS_dom"/>
</dbReference>
<dbReference type="Gene3D" id="3.40.50.300">
    <property type="entry name" value="P-loop containing nucleotide triphosphate hydrolases"/>
    <property type="match status" value="1"/>
</dbReference>
<gene>
    <name evidence="5" type="ORF">GCM10011607_28640</name>
</gene>
<dbReference type="Gene3D" id="3.30.450.90">
    <property type="match status" value="1"/>
</dbReference>
<keyword evidence="3" id="KW-0067">ATP-binding</keyword>
<dbReference type="InterPro" id="IPR027417">
    <property type="entry name" value="P-loop_NTPase"/>
</dbReference>
<dbReference type="PANTHER" id="PTHR30258">
    <property type="entry name" value="TYPE II SECRETION SYSTEM PROTEIN GSPE-RELATED"/>
    <property type="match status" value="1"/>
</dbReference>
<accession>A0ABQ1JH77</accession>
<dbReference type="SUPFAM" id="SSF52540">
    <property type="entry name" value="P-loop containing nucleoside triphosphate hydrolases"/>
    <property type="match status" value="1"/>
</dbReference>
<evidence type="ECO:0000256" key="3">
    <source>
        <dbReference type="ARBA" id="ARBA00022840"/>
    </source>
</evidence>
<dbReference type="Pfam" id="PF00437">
    <property type="entry name" value="T2SSE"/>
    <property type="match status" value="1"/>
</dbReference>
<comment type="caution">
    <text evidence="5">The sequence shown here is derived from an EMBL/GenBank/DDBJ whole genome shotgun (WGS) entry which is preliminary data.</text>
</comment>
<dbReference type="RefSeq" id="WP_188740042.1">
    <property type="nucleotide sequence ID" value="NZ_BMII01000024.1"/>
</dbReference>
<dbReference type="Proteomes" id="UP000617555">
    <property type="component" value="Unassembled WGS sequence"/>
</dbReference>
<keyword evidence="2" id="KW-0547">Nucleotide-binding</keyword>
<name>A0ABQ1JH77_9GAMM</name>
<evidence type="ECO:0000256" key="1">
    <source>
        <dbReference type="ARBA" id="ARBA00006611"/>
    </source>
</evidence>